<dbReference type="PANTHER" id="PTHR43774">
    <property type="entry name" value="PEPTIDE METHIONINE SULFOXIDE REDUCTASE"/>
    <property type="match status" value="1"/>
</dbReference>
<dbReference type="Proteomes" id="UP000299102">
    <property type="component" value="Unassembled WGS sequence"/>
</dbReference>
<dbReference type="PANTHER" id="PTHR43774:SF1">
    <property type="entry name" value="PEPTIDE METHIONINE SULFOXIDE REDUCTASE MSRA 2"/>
    <property type="match status" value="1"/>
</dbReference>
<protein>
    <recommendedName>
        <fullName evidence="2">peptide-methionine (S)-S-oxide reductase</fullName>
        <ecNumber evidence="2">1.8.4.11</ecNumber>
    </recommendedName>
    <alternativeName>
        <fullName evidence="4">Peptide-methionine (S)-S-oxide reductase</fullName>
    </alternativeName>
</protein>
<evidence type="ECO:0000256" key="3">
    <source>
        <dbReference type="ARBA" id="ARBA00023002"/>
    </source>
</evidence>
<comment type="caution">
    <text evidence="8">The sequence shown here is derived from an EMBL/GenBank/DDBJ whole genome shotgun (WGS) entry which is preliminary data.</text>
</comment>
<dbReference type="SUPFAM" id="SSF55068">
    <property type="entry name" value="Peptide methionine sulfoxide reductase"/>
    <property type="match status" value="1"/>
</dbReference>
<dbReference type="GO" id="GO:0008113">
    <property type="term" value="F:peptide-methionine (S)-S-oxide reductase activity"/>
    <property type="evidence" value="ECO:0007669"/>
    <property type="project" value="UniProtKB-EC"/>
</dbReference>
<reference evidence="8 9" key="1">
    <citation type="journal article" date="2019" name="Commun. Biol.">
        <title>The bagworm genome reveals a unique fibroin gene that provides high tensile strength.</title>
        <authorList>
            <person name="Kono N."/>
            <person name="Nakamura H."/>
            <person name="Ohtoshi R."/>
            <person name="Tomita M."/>
            <person name="Numata K."/>
            <person name="Arakawa K."/>
        </authorList>
    </citation>
    <scope>NUCLEOTIDE SEQUENCE [LARGE SCALE GENOMIC DNA]</scope>
</reference>
<dbReference type="Pfam" id="PF01625">
    <property type="entry name" value="PMSR"/>
    <property type="match status" value="1"/>
</dbReference>
<keyword evidence="6" id="KW-0812">Transmembrane</keyword>
<dbReference type="InterPro" id="IPR002569">
    <property type="entry name" value="Met_Sox_Rdtase_MsrA_dom"/>
</dbReference>
<feature type="region of interest" description="Disordered" evidence="5">
    <location>
        <begin position="138"/>
        <end position="184"/>
    </location>
</feature>
<organism evidence="8 9">
    <name type="scientific">Eumeta variegata</name>
    <name type="common">Bagworm moth</name>
    <name type="synonym">Eumeta japonica</name>
    <dbReference type="NCBI Taxonomy" id="151549"/>
    <lineage>
        <taxon>Eukaryota</taxon>
        <taxon>Metazoa</taxon>
        <taxon>Ecdysozoa</taxon>
        <taxon>Arthropoda</taxon>
        <taxon>Hexapoda</taxon>
        <taxon>Insecta</taxon>
        <taxon>Pterygota</taxon>
        <taxon>Neoptera</taxon>
        <taxon>Endopterygota</taxon>
        <taxon>Lepidoptera</taxon>
        <taxon>Glossata</taxon>
        <taxon>Ditrysia</taxon>
        <taxon>Tineoidea</taxon>
        <taxon>Psychidae</taxon>
        <taxon>Oiketicinae</taxon>
        <taxon>Eumeta</taxon>
    </lineage>
</organism>
<comment type="similarity">
    <text evidence="1">Belongs to the MsrA Met sulfoxide reductase family.</text>
</comment>
<dbReference type="EC" id="1.8.4.11" evidence="2"/>
<feature type="domain" description="Peptide methionine sulphoxide reductase MsrA" evidence="7">
    <location>
        <begin position="63"/>
        <end position="113"/>
    </location>
</feature>
<feature type="compositionally biased region" description="Basic and acidic residues" evidence="5">
    <location>
        <begin position="138"/>
        <end position="155"/>
    </location>
</feature>
<gene>
    <name evidence="8" type="ORF">EVAR_65007_1</name>
</gene>
<evidence type="ECO:0000256" key="6">
    <source>
        <dbReference type="SAM" id="Phobius"/>
    </source>
</evidence>
<dbReference type="EMBL" id="BGZK01003602">
    <property type="protein sequence ID" value="GBP02908.1"/>
    <property type="molecule type" value="Genomic_DNA"/>
</dbReference>
<keyword evidence="6" id="KW-0472">Membrane</keyword>
<evidence type="ECO:0000256" key="4">
    <source>
        <dbReference type="ARBA" id="ARBA00030643"/>
    </source>
</evidence>
<evidence type="ECO:0000256" key="5">
    <source>
        <dbReference type="SAM" id="MobiDB-lite"/>
    </source>
</evidence>
<dbReference type="Gene3D" id="3.30.1060.10">
    <property type="entry name" value="Peptide methionine sulphoxide reductase MsrA"/>
    <property type="match status" value="1"/>
</dbReference>
<proteinExistence type="inferred from homology"/>
<evidence type="ECO:0000313" key="8">
    <source>
        <dbReference type="EMBL" id="GBP02908.1"/>
    </source>
</evidence>
<feature type="transmembrane region" description="Helical" evidence="6">
    <location>
        <begin position="43"/>
        <end position="62"/>
    </location>
</feature>
<name>A0A4C1SNV1_EUMVA</name>
<dbReference type="AlphaFoldDB" id="A0A4C1SNV1"/>
<evidence type="ECO:0000256" key="2">
    <source>
        <dbReference type="ARBA" id="ARBA00012502"/>
    </source>
</evidence>
<dbReference type="OrthoDB" id="77405at2759"/>
<sequence length="184" mass="21812">MTSIAINPEDINAPQLKDLSIVRNEQKELNITPVHKLDRPFKTATFGMGCFWVLSLYMAVLIKRQYMSLILYHDEEQKEIAEQSRAEEQIKRAPEVIRTEISPKTNFFPAEEYGWQSSKLRGIQKKQEELRNQYEKEQNLHENKAMLSKESKDKLSVNFMYEPPPGVRKDREKDDNEPEYKFEW</sequence>
<keyword evidence="6" id="KW-1133">Transmembrane helix</keyword>
<evidence type="ECO:0000313" key="9">
    <source>
        <dbReference type="Proteomes" id="UP000299102"/>
    </source>
</evidence>
<dbReference type="InterPro" id="IPR036509">
    <property type="entry name" value="Met_Sox_Rdtase_MsrA_sf"/>
</dbReference>
<keyword evidence="3" id="KW-0560">Oxidoreductase</keyword>
<feature type="compositionally biased region" description="Basic and acidic residues" evidence="5">
    <location>
        <begin position="167"/>
        <end position="184"/>
    </location>
</feature>
<accession>A0A4C1SNV1</accession>
<dbReference type="STRING" id="151549.A0A4C1SNV1"/>
<evidence type="ECO:0000259" key="7">
    <source>
        <dbReference type="Pfam" id="PF01625"/>
    </source>
</evidence>
<evidence type="ECO:0000256" key="1">
    <source>
        <dbReference type="ARBA" id="ARBA00005591"/>
    </source>
</evidence>
<keyword evidence="9" id="KW-1185">Reference proteome</keyword>